<dbReference type="Pfam" id="PF12728">
    <property type="entry name" value="HTH_17"/>
    <property type="match status" value="1"/>
</dbReference>
<comment type="caution">
    <text evidence="2">The sequence shown here is derived from an EMBL/GenBank/DDBJ whole genome shotgun (WGS) entry which is preliminary data.</text>
</comment>
<gene>
    <name evidence="2" type="ORF">F0145_18400</name>
</gene>
<sequence>MQEHLELLIPIITLPQFRKILAEVVSEEINKNHNYHTEPETEKLYTIREACKYLGLSKPTIYSLMKEGKLKSTYLGINRLRFQKQDLLAYINSGRK</sequence>
<dbReference type="GO" id="GO:0003677">
    <property type="term" value="F:DNA binding"/>
    <property type="evidence" value="ECO:0007669"/>
    <property type="project" value="InterPro"/>
</dbReference>
<name>A0A5M6D800_9BACT</name>
<evidence type="ECO:0000259" key="1">
    <source>
        <dbReference type="Pfam" id="PF12728"/>
    </source>
</evidence>
<dbReference type="AlphaFoldDB" id="A0A5M6D800"/>
<dbReference type="InterPro" id="IPR010093">
    <property type="entry name" value="SinI_DNA-bd"/>
</dbReference>
<keyword evidence="3" id="KW-1185">Reference proteome</keyword>
<proteinExistence type="predicted"/>
<dbReference type="Proteomes" id="UP000323426">
    <property type="component" value="Unassembled WGS sequence"/>
</dbReference>
<evidence type="ECO:0000313" key="3">
    <source>
        <dbReference type="Proteomes" id="UP000323426"/>
    </source>
</evidence>
<protein>
    <submittedName>
        <fullName evidence="2">Helix-turn-helix domain-containing protein</fullName>
    </submittedName>
</protein>
<organism evidence="2 3">
    <name type="scientific">Adhaeribacter rhizoryzae</name>
    <dbReference type="NCBI Taxonomy" id="2607907"/>
    <lineage>
        <taxon>Bacteria</taxon>
        <taxon>Pseudomonadati</taxon>
        <taxon>Bacteroidota</taxon>
        <taxon>Cytophagia</taxon>
        <taxon>Cytophagales</taxon>
        <taxon>Hymenobacteraceae</taxon>
        <taxon>Adhaeribacter</taxon>
    </lineage>
</organism>
<dbReference type="Gene3D" id="1.10.1660.10">
    <property type="match status" value="1"/>
</dbReference>
<dbReference type="InterPro" id="IPR041657">
    <property type="entry name" value="HTH_17"/>
</dbReference>
<dbReference type="NCBIfam" id="TIGR01764">
    <property type="entry name" value="excise"/>
    <property type="match status" value="1"/>
</dbReference>
<reference evidence="2 3" key="1">
    <citation type="submission" date="2019-09" db="EMBL/GenBank/DDBJ databases">
        <title>Genome sequence and assembly of Adhaeribacter sp.</title>
        <authorList>
            <person name="Chhetri G."/>
        </authorList>
    </citation>
    <scope>NUCLEOTIDE SEQUENCE [LARGE SCALE GENOMIC DNA]</scope>
    <source>
        <strain evidence="2 3">DK36</strain>
    </source>
</reference>
<dbReference type="RefSeq" id="WP_150090664.1">
    <property type="nucleotide sequence ID" value="NZ_VWSF01000017.1"/>
</dbReference>
<evidence type="ECO:0000313" key="2">
    <source>
        <dbReference type="EMBL" id="KAA5542422.1"/>
    </source>
</evidence>
<accession>A0A5M6D800</accession>
<dbReference type="EMBL" id="VWSF01000017">
    <property type="protein sequence ID" value="KAA5542422.1"/>
    <property type="molecule type" value="Genomic_DNA"/>
</dbReference>
<feature type="domain" description="Helix-turn-helix" evidence="1">
    <location>
        <begin position="44"/>
        <end position="94"/>
    </location>
</feature>